<name>A0ABS1MGL8_9NOCA</name>
<dbReference type="RefSeq" id="WP_201957169.1">
    <property type="nucleotide sequence ID" value="NZ_JAERRJ010000019.1"/>
</dbReference>
<evidence type="ECO:0000313" key="3">
    <source>
        <dbReference type="Proteomes" id="UP000602198"/>
    </source>
</evidence>
<evidence type="ECO:0000313" key="2">
    <source>
        <dbReference type="EMBL" id="MBL1079724.1"/>
    </source>
</evidence>
<accession>A0ABS1MGL8</accession>
<comment type="caution">
    <text evidence="2">The sequence shown here is derived from an EMBL/GenBank/DDBJ whole genome shotgun (WGS) entry which is preliminary data.</text>
</comment>
<keyword evidence="3" id="KW-1185">Reference proteome</keyword>
<organism evidence="2 3">
    <name type="scientific">Nocardia acididurans</name>
    <dbReference type="NCBI Taxonomy" id="2802282"/>
    <lineage>
        <taxon>Bacteria</taxon>
        <taxon>Bacillati</taxon>
        <taxon>Actinomycetota</taxon>
        <taxon>Actinomycetes</taxon>
        <taxon>Mycobacteriales</taxon>
        <taxon>Nocardiaceae</taxon>
        <taxon>Nocardia</taxon>
    </lineage>
</organism>
<feature type="region of interest" description="Disordered" evidence="1">
    <location>
        <begin position="100"/>
        <end position="135"/>
    </location>
</feature>
<proteinExistence type="predicted"/>
<sequence>MIVRYLGHVPAGPCSDRVSGRAARDRADASCVKSYLDRKPTRYEHQVEIIRAYDLTPFAEVAAWIADQAWTTGDGPKALLPGIATLERLVVEGKQAADQRAVDPPWLDSSPARQREPTIGGWTRGLPALPAPHPT</sequence>
<protein>
    <submittedName>
        <fullName evidence="2">Uncharacterized protein</fullName>
    </submittedName>
</protein>
<reference evidence="2 3" key="1">
    <citation type="submission" date="2021-01" db="EMBL/GenBank/DDBJ databases">
        <title>WGS of actinomycetes isolated from Thailand.</title>
        <authorList>
            <person name="Thawai C."/>
        </authorList>
    </citation>
    <scope>NUCLEOTIDE SEQUENCE [LARGE SCALE GENOMIC DNA]</scope>
    <source>
        <strain evidence="2 3">LPG 2</strain>
    </source>
</reference>
<dbReference type="Proteomes" id="UP000602198">
    <property type="component" value="Unassembled WGS sequence"/>
</dbReference>
<evidence type="ECO:0000256" key="1">
    <source>
        <dbReference type="SAM" id="MobiDB-lite"/>
    </source>
</evidence>
<dbReference type="EMBL" id="JAERRJ010000019">
    <property type="protein sequence ID" value="MBL1079724.1"/>
    <property type="molecule type" value="Genomic_DNA"/>
</dbReference>
<gene>
    <name evidence="2" type="ORF">JK358_35505</name>
</gene>